<dbReference type="Proteomes" id="UP001590950">
    <property type="component" value="Unassembled WGS sequence"/>
</dbReference>
<gene>
    <name evidence="1" type="ORF">N7G274_005043</name>
</gene>
<dbReference type="EMBL" id="JBEFKJ010000014">
    <property type="protein sequence ID" value="KAL2042549.1"/>
    <property type="molecule type" value="Genomic_DNA"/>
</dbReference>
<name>A0ABR4AAP7_9LECA</name>
<comment type="caution">
    <text evidence="1">The sequence shown here is derived from an EMBL/GenBank/DDBJ whole genome shotgun (WGS) entry which is preliminary data.</text>
</comment>
<organism evidence="1 2">
    <name type="scientific">Stereocaulon virgatum</name>
    <dbReference type="NCBI Taxonomy" id="373712"/>
    <lineage>
        <taxon>Eukaryota</taxon>
        <taxon>Fungi</taxon>
        <taxon>Dikarya</taxon>
        <taxon>Ascomycota</taxon>
        <taxon>Pezizomycotina</taxon>
        <taxon>Lecanoromycetes</taxon>
        <taxon>OSLEUM clade</taxon>
        <taxon>Lecanoromycetidae</taxon>
        <taxon>Lecanorales</taxon>
        <taxon>Lecanorineae</taxon>
        <taxon>Stereocaulaceae</taxon>
        <taxon>Stereocaulon</taxon>
    </lineage>
</organism>
<evidence type="ECO:0000313" key="1">
    <source>
        <dbReference type="EMBL" id="KAL2042549.1"/>
    </source>
</evidence>
<dbReference type="PANTHER" id="PTHR10039">
    <property type="entry name" value="AMELOGENIN"/>
    <property type="match status" value="1"/>
</dbReference>
<keyword evidence="2" id="KW-1185">Reference proteome</keyword>
<sequence>MLGIPVVSSRNFHRKQSIVLSTFNNIKVWKSHEVLTEHQNASDIALYVHDILSKESTTSHSDIEEKIVRRANGVFIWVVLVVNELFGAAEYKQSRPEKLRMLDQTLSELHGLFGVILGTVKEIHRPETLLFFQWVLLTTRPLTLDEFRYAIAFSAEPPPTSVKAWKLADRYLESKTAPTSLIRDRSGRLLEVVEAEGSRAIQFIHKTKESESILGHPFTRYATCS</sequence>
<protein>
    <submittedName>
        <fullName evidence="1">Uncharacterized protein</fullName>
    </submittedName>
</protein>
<dbReference type="PANTHER" id="PTHR10039:SF5">
    <property type="entry name" value="NACHT DOMAIN-CONTAINING PROTEIN"/>
    <property type="match status" value="1"/>
</dbReference>
<accession>A0ABR4AAP7</accession>
<proteinExistence type="predicted"/>
<evidence type="ECO:0000313" key="2">
    <source>
        <dbReference type="Proteomes" id="UP001590950"/>
    </source>
</evidence>
<reference evidence="1 2" key="1">
    <citation type="submission" date="2024-09" db="EMBL/GenBank/DDBJ databases">
        <title>Rethinking Asexuality: The Enigmatic Case of Functional Sexual Genes in Lepraria (Stereocaulaceae).</title>
        <authorList>
            <person name="Doellman M."/>
            <person name="Sun Y."/>
            <person name="Barcenas-Pena A."/>
            <person name="Lumbsch H.T."/>
            <person name="Grewe F."/>
        </authorList>
    </citation>
    <scope>NUCLEOTIDE SEQUENCE [LARGE SCALE GENOMIC DNA]</scope>
    <source>
        <strain evidence="1 2">Mercado 3170</strain>
    </source>
</reference>